<feature type="transmembrane region" description="Helical" evidence="10">
    <location>
        <begin position="217"/>
        <end position="241"/>
    </location>
</feature>
<organism evidence="13 14">
    <name type="scientific">Heliomicrobium gestii</name>
    <name type="common">Heliobacterium gestii</name>
    <dbReference type="NCBI Taxonomy" id="2699"/>
    <lineage>
        <taxon>Bacteria</taxon>
        <taxon>Bacillati</taxon>
        <taxon>Bacillota</taxon>
        <taxon>Clostridia</taxon>
        <taxon>Eubacteriales</taxon>
        <taxon>Heliobacteriaceae</taxon>
        <taxon>Heliomicrobium</taxon>
    </lineage>
</organism>
<evidence type="ECO:0000256" key="2">
    <source>
        <dbReference type="ARBA" id="ARBA00005887"/>
    </source>
</evidence>
<keyword evidence="14" id="KW-1185">Reference proteome</keyword>
<reference evidence="13 14" key="1">
    <citation type="submission" date="2020-01" db="EMBL/GenBank/DDBJ databases">
        <title>Whole genome sequence of Heliobacterium gestii DSM 11169.</title>
        <authorList>
            <person name="Kyndt J.A."/>
            <person name="Meyer T.E."/>
        </authorList>
    </citation>
    <scope>NUCLEOTIDE SEQUENCE [LARGE SCALE GENOMIC DNA]</scope>
    <source>
        <strain evidence="13 14">DSM 11169</strain>
    </source>
</reference>
<dbReference type="Proteomes" id="UP000471031">
    <property type="component" value="Unassembled WGS sequence"/>
</dbReference>
<dbReference type="Gene3D" id="1.10.3430.10">
    <property type="entry name" value="Ammonium transporter AmtB like domains"/>
    <property type="match status" value="1"/>
</dbReference>
<keyword evidence="11" id="KW-0732">Signal</keyword>
<dbReference type="RefSeq" id="WP_161261418.1">
    <property type="nucleotide sequence ID" value="NZ_JAFBDC010000004.1"/>
</dbReference>
<evidence type="ECO:0000256" key="5">
    <source>
        <dbReference type="ARBA" id="ARBA00022692"/>
    </source>
</evidence>
<evidence type="ECO:0000256" key="11">
    <source>
        <dbReference type="SAM" id="SignalP"/>
    </source>
</evidence>
<proteinExistence type="inferred from homology"/>
<dbReference type="NCBIfam" id="TIGR00836">
    <property type="entry name" value="amt"/>
    <property type="match status" value="1"/>
</dbReference>
<comment type="caution">
    <text evidence="13">The sequence shown here is derived from an EMBL/GenBank/DDBJ whole genome shotgun (WGS) entry which is preliminary data.</text>
</comment>
<dbReference type="PROSITE" id="PS01219">
    <property type="entry name" value="AMMONIUM_TRANSP"/>
    <property type="match status" value="1"/>
</dbReference>
<evidence type="ECO:0000313" key="13">
    <source>
        <dbReference type="EMBL" id="MZP42845.1"/>
    </source>
</evidence>
<evidence type="ECO:0000256" key="7">
    <source>
        <dbReference type="ARBA" id="ARBA00023136"/>
    </source>
</evidence>
<feature type="transmembrane region" description="Helical" evidence="10">
    <location>
        <begin position="253"/>
        <end position="273"/>
    </location>
</feature>
<dbReference type="InterPro" id="IPR018047">
    <property type="entry name" value="Ammonium_transpt_CS"/>
</dbReference>
<evidence type="ECO:0000256" key="1">
    <source>
        <dbReference type="ARBA" id="ARBA00004651"/>
    </source>
</evidence>
<feature type="transmembrane region" description="Helical" evidence="10">
    <location>
        <begin position="98"/>
        <end position="117"/>
    </location>
</feature>
<dbReference type="AlphaFoldDB" id="A0A845LEG7"/>
<keyword evidence="4" id="KW-1003">Cell membrane</keyword>
<evidence type="ECO:0000256" key="8">
    <source>
        <dbReference type="ARBA" id="ARBA00023177"/>
    </source>
</evidence>
<evidence type="ECO:0000256" key="3">
    <source>
        <dbReference type="ARBA" id="ARBA00022448"/>
    </source>
</evidence>
<dbReference type="PANTHER" id="PTHR43029">
    <property type="entry name" value="AMMONIUM TRANSPORTER MEP2"/>
    <property type="match status" value="1"/>
</dbReference>
<feature type="transmembrane region" description="Helical" evidence="10">
    <location>
        <begin position="65"/>
        <end position="86"/>
    </location>
</feature>
<dbReference type="InterPro" id="IPR024041">
    <property type="entry name" value="NH4_transpt_AmtB-like_dom"/>
</dbReference>
<keyword evidence="8 10" id="KW-0924">Ammonia transport</keyword>
<dbReference type="PANTHER" id="PTHR43029:SF10">
    <property type="entry name" value="AMMONIUM TRANSPORTER MEP2"/>
    <property type="match status" value="1"/>
</dbReference>
<keyword evidence="3 10" id="KW-0813">Transport</keyword>
<feature type="transmembrane region" description="Helical" evidence="10">
    <location>
        <begin position="184"/>
        <end position="205"/>
    </location>
</feature>
<feature type="signal peptide" evidence="11">
    <location>
        <begin position="1"/>
        <end position="25"/>
    </location>
</feature>
<feature type="transmembrane region" description="Helical" evidence="10">
    <location>
        <begin position="343"/>
        <end position="359"/>
    </location>
</feature>
<comment type="subcellular location">
    <subcellularLocation>
        <location evidence="1 10">Cell membrane</location>
        <topology evidence="1 10">Multi-pass membrane protein</topology>
    </subcellularLocation>
</comment>
<dbReference type="EMBL" id="WXEX01000005">
    <property type="protein sequence ID" value="MZP42845.1"/>
    <property type="molecule type" value="Genomic_DNA"/>
</dbReference>
<feature type="transmembrane region" description="Helical" evidence="10">
    <location>
        <begin position="371"/>
        <end position="394"/>
    </location>
</feature>
<accession>A0A845LEG7</accession>
<evidence type="ECO:0000256" key="10">
    <source>
        <dbReference type="RuleBase" id="RU362002"/>
    </source>
</evidence>
<evidence type="ECO:0000256" key="9">
    <source>
        <dbReference type="ARBA" id="ARBA00050025"/>
    </source>
</evidence>
<evidence type="ECO:0000256" key="4">
    <source>
        <dbReference type="ARBA" id="ARBA00022475"/>
    </source>
</evidence>
<feature type="transmembrane region" description="Helical" evidence="10">
    <location>
        <begin position="414"/>
        <end position="436"/>
    </location>
</feature>
<dbReference type="Pfam" id="PF00909">
    <property type="entry name" value="Ammonium_transp"/>
    <property type="match status" value="1"/>
</dbReference>
<dbReference type="OrthoDB" id="9814202at2"/>
<gene>
    <name evidence="13" type="primary">amt</name>
    <name evidence="13" type="ORF">GTO89_07305</name>
</gene>
<feature type="transmembrane region" description="Helical" evidence="10">
    <location>
        <begin position="316"/>
        <end position="337"/>
    </location>
</feature>
<protein>
    <recommendedName>
        <fullName evidence="9 10">Ammonium transporter</fullName>
    </recommendedName>
</protein>
<evidence type="ECO:0000313" key="14">
    <source>
        <dbReference type="Proteomes" id="UP000471031"/>
    </source>
</evidence>
<keyword evidence="6 10" id="KW-1133">Transmembrane helix</keyword>
<keyword evidence="7 10" id="KW-0472">Membrane</keyword>
<dbReference type="FunFam" id="1.10.3430.10:FF:000007">
    <property type="entry name" value="Ammonium transporter"/>
    <property type="match status" value="1"/>
</dbReference>
<keyword evidence="5 10" id="KW-0812">Transmembrane</keyword>
<comment type="similarity">
    <text evidence="2 10">Belongs to the ammonia transporter channel (TC 1.A.11.2) family.</text>
</comment>
<feature type="chain" id="PRO_5032428985" description="Ammonium transporter" evidence="11">
    <location>
        <begin position="26"/>
        <end position="491"/>
    </location>
</feature>
<feature type="transmembrane region" description="Helical" evidence="10">
    <location>
        <begin position="156"/>
        <end position="177"/>
    </location>
</feature>
<name>A0A845LEG7_HELGE</name>
<evidence type="ECO:0000259" key="12">
    <source>
        <dbReference type="Pfam" id="PF00909"/>
    </source>
</evidence>
<feature type="transmembrane region" description="Helical" evidence="10">
    <location>
        <begin position="285"/>
        <end position="304"/>
    </location>
</feature>
<dbReference type="GO" id="GO:0008519">
    <property type="term" value="F:ammonium channel activity"/>
    <property type="evidence" value="ECO:0007669"/>
    <property type="project" value="InterPro"/>
</dbReference>
<dbReference type="InterPro" id="IPR001905">
    <property type="entry name" value="Ammonium_transpt"/>
</dbReference>
<feature type="domain" description="Ammonium transporter AmtB-like" evidence="12">
    <location>
        <begin position="65"/>
        <end position="463"/>
    </location>
</feature>
<sequence>MKRIALFALLLMIAVTCLGLAPAFADETAPAAATAAAATTDAPAADATAAAAAPEAPKVDTGDTAFIIISAALVLLMTPGLAMFYGGMVRKKNVLSTMMHSFIIICLVSVLWVLYGYSLAFGPDVNGIIGSLDWAMLNNVGAEPNADYAATIPHSVFSMFQLMFAVITAALISGAYAERMKFSFFLVFTAVWISVIYFPLAHWVWGLHGWIRDLGALDFAGGTVVHISSGVSGLVLAILLGKRRGLGSTPMPPHQLPLTVLGAGLLWFGWFGFNAGSALGANGLAGSAFVTTNTAAAAAAMSWIIAEWVRQGKPTVLGAASGAVAGLVAITPAAGFVTPGSSIVIGLIAGVLCYFAVILKPRLGYDDALDAFGIHGVGGTFGAIATGIFATTAVNPAGADGLFYSGTSELLVKQLIAVGASYAFAAIGTLVIYTIVNAIFKARVTADDEETGLDITQHGEEGYPDFAVQAGGLSSVTYTGASTSSSVVHSH</sequence>
<dbReference type="GO" id="GO:0005886">
    <property type="term" value="C:plasma membrane"/>
    <property type="evidence" value="ECO:0007669"/>
    <property type="project" value="UniProtKB-SubCell"/>
</dbReference>
<dbReference type="InterPro" id="IPR029020">
    <property type="entry name" value="Ammonium/urea_transptr"/>
</dbReference>
<dbReference type="SUPFAM" id="SSF111352">
    <property type="entry name" value="Ammonium transporter"/>
    <property type="match status" value="1"/>
</dbReference>
<evidence type="ECO:0000256" key="6">
    <source>
        <dbReference type="ARBA" id="ARBA00022989"/>
    </source>
</evidence>